<accession>A0A6C2YX79</accession>
<dbReference type="EMBL" id="LR586016">
    <property type="protein sequence ID" value="VIP05415.1"/>
    <property type="molecule type" value="Genomic_DNA"/>
</dbReference>
<dbReference type="Pfam" id="PF07596">
    <property type="entry name" value="SBP_bac_10"/>
    <property type="match status" value="1"/>
</dbReference>
<dbReference type="PANTHER" id="PTHR30093:SF2">
    <property type="entry name" value="TYPE II SECRETION SYSTEM PROTEIN H"/>
    <property type="match status" value="1"/>
</dbReference>
<keyword evidence="1" id="KW-0472">Membrane</keyword>
<dbReference type="Gene3D" id="3.30.700.10">
    <property type="entry name" value="Glycoprotein, Type 4 Pilin"/>
    <property type="match status" value="1"/>
</dbReference>
<dbReference type="NCBIfam" id="TIGR02532">
    <property type="entry name" value="IV_pilin_GFxxxE"/>
    <property type="match status" value="1"/>
</dbReference>
<dbReference type="InParanoid" id="A0A6C2YX79"/>
<evidence type="ECO:0000313" key="3">
    <source>
        <dbReference type="EMBL" id="VIP05415.1"/>
    </source>
</evidence>
<protein>
    <recommendedName>
        <fullName evidence="2">DUF1559 domain-containing protein</fullName>
    </recommendedName>
</protein>
<dbReference type="InterPro" id="IPR011453">
    <property type="entry name" value="DUF1559"/>
</dbReference>
<dbReference type="InterPro" id="IPR012902">
    <property type="entry name" value="N_methyl_site"/>
</dbReference>
<feature type="transmembrane region" description="Helical" evidence="1">
    <location>
        <begin position="12"/>
        <end position="35"/>
    </location>
</feature>
<gene>
    <name evidence="3" type="ORF">GMBLW1_37780</name>
</gene>
<evidence type="ECO:0000313" key="4">
    <source>
        <dbReference type="Proteomes" id="UP000464378"/>
    </source>
</evidence>
<dbReference type="RefSeq" id="WP_162660486.1">
    <property type="nucleotide sequence ID" value="NZ_LR593887.1"/>
</dbReference>
<evidence type="ECO:0000259" key="2">
    <source>
        <dbReference type="Pfam" id="PF07596"/>
    </source>
</evidence>
<dbReference type="Proteomes" id="UP000464378">
    <property type="component" value="Chromosome"/>
</dbReference>
<sequence>MRNISPVRNRAFTLIELLVVIAIIAILIGLLLPAVQKVREAAARMSCQNKAKQLGLALHNHHDATGALPPGAENAVLPKPNPTGATTYINGTSWIVYCLPYIEQENLFRRYRFDLAYNSVENGTNVGSQFLTSLHCPSGANPQRYLDPNANLTTNPSTHYYGVMGPAGLTNPTNVTVNGTVYPYTVGDSTTNGSWSAHGMLSNYRDSPGSVSTKRLIRLTDVTDGLTNTLMVAERSITPPAGINDYRTWIRGNAGGSGSCKNIVNPINSTFYNGSTNFNNISFGSNHTGGCNFVLGDGSVRFVNQNIDLATYMAMGSINSGELAQLP</sequence>
<organism evidence="3">
    <name type="scientific">Tuwongella immobilis</name>
    <dbReference type="NCBI Taxonomy" id="692036"/>
    <lineage>
        <taxon>Bacteria</taxon>
        <taxon>Pseudomonadati</taxon>
        <taxon>Planctomycetota</taxon>
        <taxon>Planctomycetia</taxon>
        <taxon>Gemmatales</taxon>
        <taxon>Gemmataceae</taxon>
        <taxon>Tuwongella</taxon>
    </lineage>
</organism>
<dbReference type="KEGG" id="tim:GMBLW1_37780"/>
<dbReference type="InterPro" id="IPR045584">
    <property type="entry name" value="Pilin-like"/>
</dbReference>
<dbReference type="EMBL" id="LR593887">
    <property type="protein sequence ID" value="VTS08186.1"/>
    <property type="molecule type" value="Genomic_DNA"/>
</dbReference>
<reference evidence="3" key="1">
    <citation type="submission" date="2019-04" db="EMBL/GenBank/DDBJ databases">
        <authorList>
            <consortium name="Science for Life Laboratories"/>
        </authorList>
    </citation>
    <scope>NUCLEOTIDE SEQUENCE</scope>
    <source>
        <strain evidence="3">MBLW1</strain>
    </source>
</reference>
<keyword evidence="4" id="KW-1185">Reference proteome</keyword>
<dbReference type="Pfam" id="PF07963">
    <property type="entry name" value="N_methyl"/>
    <property type="match status" value="1"/>
</dbReference>
<proteinExistence type="predicted"/>
<dbReference type="AlphaFoldDB" id="A0A6C2YX79"/>
<feature type="domain" description="DUF1559" evidence="2">
    <location>
        <begin position="36"/>
        <end position="309"/>
    </location>
</feature>
<name>A0A6C2YX79_9BACT</name>
<evidence type="ECO:0000256" key="1">
    <source>
        <dbReference type="SAM" id="Phobius"/>
    </source>
</evidence>
<keyword evidence="1" id="KW-1133">Transmembrane helix</keyword>
<dbReference type="PANTHER" id="PTHR30093">
    <property type="entry name" value="GENERAL SECRETION PATHWAY PROTEIN G"/>
    <property type="match status" value="1"/>
</dbReference>
<dbReference type="InterPro" id="IPR027558">
    <property type="entry name" value="Pre_pil_HX9DG_C"/>
</dbReference>
<keyword evidence="1" id="KW-0812">Transmembrane</keyword>
<dbReference type="SUPFAM" id="SSF54523">
    <property type="entry name" value="Pili subunits"/>
    <property type="match status" value="1"/>
</dbReference>
<dbReference type="NCBIfam" id="TIGR04294">
    <property type="entry name" value="pre_pil_HX9DG"/>
    <property type="match status" value="1"/>
</dbReference>